<dbReference type="PANTHER" id="PTHR43649:SF14">
    <property type="entry name" value="BLR3389 PROTEIN"/>
    <property type="match status" value="1"/>
</dbReference>
<dbReference type="Pfam" id="PF01547">
    <property type="entry name" value="SBP_bac_1"/>
    <property type="match status" value="1"/>
</dbReference>
<dbReference type="InterPro" id="IPR006059">
    <property type="entry name" value="SBP"/>
</dbReference>
<dbReference type="EMBL" id="QORO01000001">
    <property type="protein sequence ID" value="RCK62105.1"/>
    <property type="molecule type" value="Genomic_DNA"/>
</dbReference>
<evidence type="ECO:0000313" key="3">
    <source>
        <dbReference type="Proteomes" id="UP000253508"/>
    </source>
</evidence>
<protein>
    <submittedName>
        <fullName evidence="2">Extracellular solute-binding protein</fullName>
    </submittedName>
</protein>
<evidence type="ECO:0000256" key="1">
    <source>
        <dbReference type="SAM" id="SignalP"/>
    </source>
</evidence>
<dbReference type="RefSeq" id="WP_114117206.1">
    <property type="nucleotide sequence ID" value="NZ_BMHU01000004.1"/>
</dbReference>
<dbReference type="OrthoDB" id="8317736at2"/>
<dbReference type="AlphaFoldDB" id="A0A367Y8B5"/>
<gene>
    <name evidence="2" type="ORF">DTO57_05760</name>
</gene>
<reference evidence="2 3" key="1">
    <citation type="submission" date="2018-07" db="EMBL/GenBank/DDBJ databases">
        <title>Microbacterium endoborsara sp. nov., a novel actinobacterium isolated from Borszczowia aralocaspica.</title>
        <authorList>
            <person name="An D."/>
        </authorList>
    </citation>
    <scope>NUCLEOTIDE SEQUENCE [LARGE SCALE GENOMIC DNA]</scope>
    <source>
        <strain evidence="2 3">C1.15228</strain>
    </source>
</reference>
<keyword evidence="1" id="KW-0732">Signal</keyword>
<dbReference type="SUPFAM" id="SSF53850">
    <property type="entry name" value="Periplasmic binding protein-like II"/>
    <property type="match status" value="1"/>
</dbReference>
<keyword evidence="3" id="KW-1185">Reference proteome</keyword>
<dbReference type="PROSITE" id="PS51257">
    <property type="entry name" value="PROKAR_LIPOPROTEIN"/>
    <property type="match status" value="1"/>
</dbReference>
<dbReference type="InterPro" id="IPR050490">
    <property type="entry name" value="Bact_solute-bd_prot1"/>
</dbReference>
<organism evidence="2 3">
    <name type="scientific">Microbacterium sorbitolivorans</name>
    <dbReference type="NCBI Taxonomy" id="1867410"/>
    <lineage>
        <taxon>Bacteria</taxon>
        <taxon>Bacillati</taxon>
        <taxon>Actinomycetota</taxon>
        <taxon>Actinomycetes</taxon>
        <taxon>Micrococcales</taxon>
        <taxon>Microbacteriaceae</taxon>
        <taxon>Microbacterium</taxon>
    </lineage>
</organism>
<dbReference type="PANTHER" id="PTHR43649">
    <property type="entry name" value="ARABINOSE-BINDING PROTEIN-RELATED"/>
    <property type="match status" value="1"/>
</dbReference>
<dbReference type="Proteomes" id="UP000253508">
    <property type="component" value="Unassembled WGS sequence"/>
</dbReference>
<comment type="caution">
    <text evidence="2">The sequence shown here is derived from an EMBL/GenBank/DDBJ whole genome shotgun (WGS) entry which is preliminary data.</text>
</comment>
<proteinExistence type="predicted"/>
<sequence length="427" mass="44381">MNVRKTWLSAMATVAVATLALTGCSGGGSEPADENSLEMWHNSTTGDGKAYWDEVAAAFEAETGVKVTMTSVQNEDMDGKLQTASNSGDMPDIFMARGGGKLADFVDAGVVKDITGLISDDAKTAYGDAAFSAFTVEGATYGMPVAVLPQGMFYSEDLFADAGITEEPATIDELNDAVAKLRDSGVEPIALGAKAAWPAAHWYYGFALRACSEEVLQNIAVDQDFSDPCWLEAGQDLVDFAATEPFNNGFLTTDAQEGAGSSAGLVANHKAAMELMGGWDAGVIGSLTPDGEPLADLGWFPLPATDGGAGDPTAMMGGVDGYSCSADSPSTCEDFLNFFAQTEWQEKYAEAFDAIPASKDAQSVVTDPALQEMMAAYNDAGYIVLWLDTLLGQNVGNALNAAVVETLAGSGTAESIVEAATQAAARG</sequence>
<evidence type="ECO:0000313" key="2">
    <source>
        <dbReference type="EMBL" id="RCK62105.1"/>
    </source>
</evidence>
<feature type="signal peptide" evidence="1">
    <location>
        <begin position="1"/>
        <end position="20"/>
    </location>
</feature>
<accession>A0A367Y8B5</accession>
<feature type="chain" id="PRO_5038764195" evidence="1">
    <location>
        <begin position="21"/>
        <end position="427"/>
    </location>
</feature>
<dbReference type="Gene3D" id="3.40.190.10">
    <property type="entry name" value="Periplasmic binding protein-like II"/>
    <property type="match status" value="2"/>
</dbReference>
<name>A0A367Y8B5_9MICO</name>